<feature type="domain" description="Major facilitator superfamily (MFS) profile" evidence="5">
    <location>
        <begin position="22"/>
        <end position="408"/>
    </location>
</feature>
<dbReference type="Pfam" id="PF07690">
    <property type="entry name" value="MFS_1"/>
    <property type="match status" value="1"/>
</dbReference>
<dbReference type="Gene3D" id="1.20.1250.20">
    <property type="entry name" value="MFS general substrate transporter like domains"/>
    <property type="match status" value="2"/>
</dbReference>
<keyword evidence="3 4" id="KW-0472">Membrane</keyword>
<evidence type="ECO:0000313" key="6">
    <source>
        <dbReference type="EMBL" id="TLX71319.1"/>
    </source>
</evidence>
<evidence type="ECO:0000259" key="5">
    <source>
        <dbReference type="PROSITE" id="PS50850"/>
    </source>
</evidence>
<feature type="transmembrane region" description="Helical" evidence="4">
    <location>
        <begin position="385"/>
        <end position="404"/>
    </location>
</feature>
<dbReference type="InterPro" id="IPR020846">
    <property type="entry name" value="MFS_dom"/>
</dbReference>
<feature type="transmembrane region" description="Helical" evidence="4">
    <location>
        <begin position="230"/>
        <end position="248"/>
    </location>
</feature>
<evidence type="ECO:0000256" key="4">
    <source>
        <dbReference type="SAM" id="Phobius"/>
    </source>
</evidence>
<keyword evidence="7" id="KW-1185">Reference proteome</keyword>
<proteinExistence type="predicted"/>
<accession>A0A5R9QNP3</accession>
<feature type="transmembrane region" description="Helical" evidence="4">
    <location>
        <begin position="113"/>
        <end position="134"/>
    </location>
</feature>
<dbReference type="InterPro" id="IPR050327">
    <property type="entry name" value="Proton-linked_MCT"/>
</dbReference>
<gene>
    <name evidence="6" type="ORF">FAS41_25405</name>
</gene>
<organism evidence="6 7">
    <name type="scientific">Pseudomonas nicosulfuronedens</name>
    <dbReference type="NCBI Taxonomy" id="2571105"/>
    <lineage>
        <taxon>Bacteria</taxon>
        <taxon>Pseudomonadati</taxon>
        <taxon>Pseudomonadota</taxon>
        <taxon>Gammaproteobacteria</taxon>
        <taxon>Pseudomonadales</taxon>
        <taxon>Pseudomonadaceae</taxon>
        <taxon>Pseudomonas</taxon>
    </lineage>
</organism>
<dbReference type="PANTHER" id="PTHR11360:SF284">
    <property type="entry name" value="EG:103B4.3 PROTEIN-RELATED"/>
    <property type="match status" value="1"/>
</dbReference>
<feature type="transmembrane region" description="Helical" evidence="4">
    <location>
        <begin position="21"/>
        <end position="41"/>
    </location>
</feature>
<feature type="transmembrane region" description="Helical" evidence="4">
    <location>
        <begin position="155"/>
        <end position="174"/>
    </location>
</feature>
<dbReference type="InterPro" id="IPR036259">
    <property type="entry name" value="MFS_trans_sf"/>
</dbReference>
<keyword evidence="1 4" id="KW-0812">Transmembrane</keyword>
<dbReference type="PANTHER" id="PTHR11360">
    <property type="entry name" value="MONOCARBOXYLATE TRANSPORTER"/>
    <property type="match status" value="1"/>
</dbReference>
<evidence type="ECO:0000256" key="3">
    <source>
        <dbReference type="ARBA" id="ARBA00023136"/>
    </source>
</evidence>
<dbReference type="GO" id="GO:0022857">
    <property type="term" value="F:transmembrane transporter activity"/>
    <property type="evidence" value="ECO:0007669"/>
    <property type="project" value="InterPro"/>
</dbReference>
<comment type="caution">
    <text evidence="6">The sequence shown here is derived from an EMBL/GenBank/DDBJ whole genome shotgun (WGS) entry which is preliminary data.</text>
</comment>
<feature type="transmembrane region" description="Helical" evidence="4">
    <location>
        <begin position="88"/>
        <end position="107"/>
    </location>
</feature>
<evidence type="ECO:0000313" key="7">
    <source>
        <dbReference type="Proteomes" id="UP000306635"/>
    </source>
</evidence>
<feature type="transmembrane region" description="Helical" evidence="4">
    <location>
        <begin position="317"/>
        <end position="340"/>
    </location>
</feature>
<protein>
    <submittedName>
        <fullName evidence="6">MFS transporter</fullName>
    </submittedName>
</protein>
<feature type="transmembrane region" description="Helical" evidence="4">
    <location>
        <begin position="260"/>
        <end position="283"/>
    </location>
</feature>
<dbReference type="RefSeq" id="WP_138526120.1">
    <property type="nucleotide sequence ID" value="NZ_SWDV01000041.1"/>
</dbReference>
<dbReference type="GeneID" id="300408998"/>
<feature type="transmembrane region" description="Helical" evidence="4">
    <location>
        <begin position="61"/>
        <end position="81"/>
    </location>
</feature>
<keyword evidence="2 4" id="KW-1133">Transmembrane helix</keyword>
<feature type="transmembrane region" description="Helical" evidence="4">
    <location>
        <begin position="290"/>
        <end position="311"/>
    </location>
</feature>
<evidence type="ECO:0000256" key="2">
    <source>
        <dbReference type="ARBA" id="ARBA00022989"/>
    </source>
</evidence>
<evidence type="ECO:0000256" key="1">
    <source>
        <dbReference type="ARBA" id="ARBA00022692"/>
    </source>
</evidence>
<dbReference type="SUPFAM" id="SSF103473">
    <property type="entry name" value="MFS general substrate transporter"/>
    <property type="match status" value="1"/>
</dbReference>
<dbReference type="OrthoDB" id="3199327at2"/>
<feature type="transmembrane region" description="Helical" evidence="4">
    <location>
        <begin position="352"/>
        <end position="373"/>
    </location>
</feature>
<dbReference type="Proteomes" id="UP000306635">
    <property type="component" value="Unassembled WGS sequence"/>
</dbReference>
<sequence length="431" mass="44767">MTIDTRPSPTGGALKEWREQWRLGTAALVGTAVSFSVWPSLSSLFIAPLQDSFGWSRGEIALAQNANLAAALLSPVLGRLIDRLGVRPVLLGGLLLTSLAYFLLALLQGSLPLYYVLYTFLSIVGVTTSGLSYTRVVNGAFVSSRGLALAMTRSGLALSGALLPSLIFGVISWYGWRMGFVTLGALILILALPSSWLWIRGASVAPLAGAGHSGSATRPSWFALLGNRRVLLICLAASLSYAPIVALLSQFQPLLTGKGLAAGEAAAAIGLVGLSALAGALLTGLLVDRFWAPLVACVFTLGPALGCLILLQPHLSTGMAVLALVLLGLGQGAEIDLLAFMVARYFGLRSYAAIYGLSVLFIAALVALAGSLIGQAYDRFGNYDLALLVASGCFLCSSLSYLALGRYPDFAAAPGLDDGNGNDLSDARVGG</sequence>
<name>A0A5R9QNP3_9PSED</name>
<reference evidence="6 7" key="1">
    <citation type="submission" date="2019-04" db="EMBL/GenBank/DDBJ databases">
        <authorList>
            <person name="Li M."/>
        </authorList>
    </citation>
    <scope>NUCLEOTIDE SEQUENCE [LARGE SCALE GENOMIC DNA]</scope>
    <source>
        <strain evidence="6 7">LAM1902</strain>
    </source>
</reference>
<dbReference type="EMBL" id="SWDV01000041">
    <property type="protein sequence ID" value="TLX71319.1"/>
    <property type="molecule type" value="Genomic_DNA"/>
</dbReference>
<dbReference type="PROSITE" id="PS50850">
    <property type="entry name" value="MFS"/>
    <property type="match status" value="1"/>
</dbReference>
<dbReference type="InterPro" id="IPR011701">
    <property type="entry name" value="MFS"/>
</dbReference>
<feature type="transmembrane region" description="Helical" evidence="4">
    <location>
        <begin position="180"/>
        <end position="199"/>
    </location>
</feature>
<dbReference type="AlphaFoldDB" id="A0A5R9QNP3"/>